<dbReference type="Proteomes" id="UP000421408">
    <property type="component" value="Unassembled WGS sequence"/>
</dbReference>
<dbReference type="Proteomes" id="UP000283785">
    <property type="component" value="Unassembled WGS sequence"/>
</dbReference>
<reference evidence="10" key="2">
    <citation type="submission" date="2019-09" db="EMBL/GenBank/DDBJ databases">
        <title>Distinct polysaccharide growth profiles of human intestinal Prevotella copri isolates.</title>
        <authorList>
            <person name="Fehlner-Peach H."/>
            <person name="Magnabosco C."/>
            <person name="Raghavan V."/>
            <person name="Scher J.U."/>
            <person name="Tett A."/>
            <person name="Cox L.M."/>
            <person name="Gottsegen C."/>
            <person name="Watters A."/>
            <person name="Wiltshire- Gordon J.D."/>
            <person name="Segata N."/>
            <person name="Bonneau R."/>
            <person name="Littman D.R."/>
        </authorList>
    </citation>
    <scope>NUCLEOTIDE SEQUENCE [LARGE SCALE GENOMIC DNA]</scope>
    <source>
        <strain evidence="10">iAA108</strain>
    </source>
</reference>
<dbReference type="RefSeq" id="WP_117586386.1">
    <property type="nucleotide sequence ID" value="NZ_CATKVU010000007.1"/>
</dbReference>
<dbReference type="EMBL" id="VZCC01000067">
    <property type="protein sequence ID" value="MQN84262.1"/>
    <property type="molecule type" value="Genomic_DNA"/>
</dbReference>
<accession>A0A3E5E8Y3</accession>
<gene>
    <name evidence="5" type="ORF">DW026_13975</name>
    <name evidence="4" type="ORF">DW079_04905</name>
    <name evidence="3" type="ORF">DWV76_08735</name>
    <name evidence="2" type="ORF">DWY11_03710</name>
    <name evidence="1" type="ORF">F7D74_09805</name>
</gene>
<dbReference type="Proteomes" id="UP000283672">
    <property type="component" value="Unassembled WGS sequence"/>
</dbReference>
<organism evidence="4 9">
    <name type="scientific">Segatella copri</name>
    <dbReference type="NCBI Taxonomy" id="165179"/>
    <lineage>
        <taxon>Bacteria</taxon>
        <taxon>Pseudomonadati</taxon>
        <taxon>Bacteroidota</taxon>
        <taxon>Bacteroidia</taxon>
        <taxon>Bacteroidales</taxon>
        <taxon>Prevotellaceae</taxon>
        <taxon>Segatella</taxon>
    </lineage>
</organism>
<dbReference type="EMBL" id="QRNB01000018">
    <property type="protein sequence ID" value="RHK11303.1"/>
    <property type="molecule type" value="Genomic_DNA"/>
</dbReference>
<reference evidence="1" key="3">
    <citation type="submission" date="2022-12" db="EMBL/GenBank/DDBJ databases">
        <title>Distinct polysaccharide growth profiles of human intestinal Prevotella copri isolates.</title>
        <authorList>
            <person name="Fehlner-Peach H."/>
            <person name="Magnabosco C."/>
            <person name="Raghavan V."/>
            <person name="Scher J.U."/>
            <person name="Tett A."/>
            <person name="Cox L.M."/>
            <person name="Gottsegen C."/>
            <person name="Watters A."/>
            <person name="Wiltshire- Gordon J.D."/>
            <person name="Segata N."/>
            <person name="Bonneau R."/>
            <person name="Littman D.R."/>
        </authorList>
    </citation>
    <scope>NUCLEOTIDE SEQUENCE</scope>
    <source>
        <strain evidence="1">IAA108</strain>
    </source>
</reference>
<comment type="caution">
    <text evidence="4">The sequence shown here is derived from an EMBL/GenBank/DDBJ whole genome shotgun (WGS) entry which is preliminary data.</text>
</comment>
<evidence type="ECO:0000313" key="9">
    <source>
        <dbReference type="Proteomes" id="UP000286211"/>
    </source>
</evidence>
<name>A0A3E5E8Y3_9BACT</name>
<dbReference type="Proteomes" id="UP000283872">
    <property type="component" value="Unassembled WGS sequence"/>
</dbReference>
<evidence type="ECO:0000313" key="8">
    <source>
        <dbReference type="Proteomes" id="UP000283872"/>
    </source>
</evidence>
<proteinExistence type="predicted"/>
<evidence type="ECO:0000313" key="5">
    <source>
        <dbReference type="EMBL" id="RHL33663.1"/>
    </source>
</evidence>
<evidence type="ECO:0000313" key="2">
    <source>
        <dbReference type="EMBL" id="RGS18156.1"/>
    </source>
</evidence>
<evidence type="ECO:0000313" key="6">
    <source>
        <dbReference type="Proteomes" id="UP000283672"/>
    </source>
</evidence>
<evidence type="ECO:0000313" key="10">
    <source>
        <dbReference type="Proteomes" id="UP000421408"/>
    </source>
</evidence>
<reference evidence="6 7" key="1">
    <citation type="submission" date="2018-08" db="EMBL/GenBank/DDBJ databases">
        <title>A genome reference for cultivated species of the human gut microbiota.</title>
        <authorList>
            <person name="Zou Y."/>
            <person name="Xue W."/>
            <person name="Luo G."/>
        </authorList>
    </citation>
    <scope>NUCLEOTIDE SEQUENCE [LARGE SCALE GENOMIC DNA]</scope>
    <source>
        <strain evidence="3 7">AF12-50</strain>
        <strain evidence="2 8">AF24-12</strain>
        <strain evidence="5 6">AF38-11</strain>
        <strain evidence="4 9">AF46-2NS</strain>
    </source>
</reference>
<dbReference type="EMBL" id="QRVA01000005">
    <property type="protein sequence ID" value="RGS18156.1"/>
    <property type="molecule type" value="Genomic_DNA"/>
</dbReference>
<dbReference type="AlphaFoldDB" id="A0A3E5E8Y3"/>
<evidence type="ECO:0000313" key="4">
    <source>
        <dbReference type="EMBL" id="RHK11303.1"/>
    </source>
</evidence>
<evidence type="ECO:0000313" key="3">
    <source>
        <dbReference type="EMBL" id="RGW42643.1"/>
    </source>
</evidence>
<sequence length="162" mass="18623">MAKFKIGNYQGIKIDCWTAKDLVGLHHLMKQEGCPNSENLFSDTDKAIELDDVQRRISQKHHADKKSSADMLLHVNDKRLLLADAKFRLSNTRNLDSKEIAKKVSESKAMVTSNYSFDNSFYVLLTKKATTPSNLNRLRRNVGNNPNYQFMDAVEFHKLFED</sequence>
<dbReference type="Proteomes" id="UP000286211">
    <property type="component" value="Unassembled WGS sequence"/>
</dbReference>
<dbReference type="EMBL" id="QSAG01000014">
    <property type="protein sequence ID" value="RGW42643.1"/>
    <property type="molecule type" value="Genomic_DNA"/>
</dbReference>
<evidence type="ECO:0000313" key="1">
    <source>
        <dbReference type="EMBL" id="MQN84262.1"/>
    </source>
</evidence>
<dbReference type="EMBL" id="QROP01000057">
    <property type="protein sequence ID" value="RHL33663.1"/>
    <property type="molecule type" value="Genomic_DNA"/>
</dbReference>
<protein>
    <submittedName>
        <fullName evidence="4">Uncharacterized protein</fullName>
    </submittedName>
</protein>
<evidence type="ECO:0000313" key="7">
    <source>
        <dbReference type="Proteomes" id="UP000283785"/>
    </source>
</evidence>